<evidence type="ECO:0000313" key="1">
    <source>
        <dbReference type="EMBL" id="MCM2391758.1"/>
    </source>
</evidence>
<accession>A0ABT0UT77</accession>
<evidence type="ECO:0000313" key="2">
    <source>
        <dbReference type="Proteomes" id="UP001431429"/>
    </source>
</evidence>
<sequence length="53" mass="5944">MPRASLPALDAYDLQGVRSDEAALWGDDVRMLIDSATDWEYLVDALDLVDEFV</sequence>
<dbReference type="EMBL" id="JAMQAW010000032">
    <property type="protein sequence ID" value="MCM2391758.1"/>
    <property type="molecule type" value="Genomic_DNA"/>
</dbReference>
<dbReference type="RefSeq" id="WP_250922084.1">
    <property type="nucleotide sequence ID" value="NZ_JAMQAW010000032.1"/>
</dbReference>
<comment type="caution">
    <text evidence="1">The sequence shown here is derived from an EMBL/GenBank/DDBJ whole genome shotgun (WGS) entry which is preliminary data.</text>
</comment>
<organism evidence="1 2">
    <name type="scientific">Streptomyces albipurpureus</name>
    <dbReference type="NCBI Taxonomy" id="2897419"/>
    <lineage>
        <taxon>Bacteria</taxon>
        <taxon>Bacillati</taxon>
        <taxon>Actinomycetota</taxon>
        <taxon>Actinomycetes</taxon>
        <taxon>Kitasatosporales</taxon>
        <taxon>Streptomycetaceae</taxon>
        <taxon>Streptomyces</taxon>
    </lineage>
</organism>
<keyword evidence="2" id="KW-1185">Reference proteome</keyword>
<protein>
    <submittedName>
        <fullName evidence="1">Uncharacterized protein</fullName>
    </submittedName>
</protein>
<gene>
    <name evidence="1" type="ORF">NBG84_26315</name>
</gene>
<dbReference type="Proteomes" id="UP001431429">
    <property type="component" value="Unassembled WGS sequence"/>
</dbReference>
<name>A0ABT0UT77_9ACTN</name>
<proteinExistence type="predicted"/>
<reference evidence="1" key="1">
    <citation type="submission" date="2022-06" db="EMBL/GenBank/DDBJ databases">
        <title>Genome public.</title>
        <authorList>
            <person name="Sun Q."/>
        </authorList>
    </citation>
    <scope>NUCLEOTIDE SEQUENCE</scope>
    <source>
        <strain evidence="1">CWNU-1</strain>
    </source>
</reference>